<gene>
    <name evidence="2" type="ORF">UVI_02040590</name>
</gene>
<feature type="compositionally biased region" description="Polar residues" evidence="1">
    <location>
        <begin position="14"/>
        <end position="26"/>
    </location>
</feature>
<evidence type="ECO:0000313" key="3">
    <source>
        <dbReference type="Proteomes" id="UP000054053"/>
    </source>
</evidence>
<protein>
    <submittedName>
        <fullName evidence="2">Uncharacterized protein</fullName>
    </submittedName>
</protein>
<dbReference type="AlphaFoldDB" id="A0A1B5L7L9"/>
<dbReference type="Proteomes" id="UP000054053">
    <property type="component" value="Unassembled WGS sequence"/>
</dbReference>
<dbReference type="EMBL" id="BBTG02000023">
    <property type="protein sequence ID" value="GAO19527.1"/>
    <property type="molecule type" value="Genomic_DNA"/>
</dbReference>
<feature type="region of interest" description="Disordered" evidence="1">
    <location>
        <begin position="112"/>
        <end position="136"/>
    </location>
</feature>
<evidence type="ECO:0000256" key="1">
    <source>
        <dbReference type="SAM" id="MobiDB-lite"/>
    </source>
</evidence>
<comment type="caution">
    <text evidence="2">The sequence shown here is derived from an EMBL/GenBank/DDBJ whole genome shotgun (WGS) entry which is preliminary data.</text>
</comment>
<evidence type="ECO:0000313" key="2">
    <source>
        <dbReference type="EMBL" id="GAO19527.1"/>
    </source>
</evidence>
<proteinExistence type="predicted"/>
<accession>A0A1B5L7L9</accession>
<feature type="compositionally biased region" description="Basic and acidic residues" evidence="1">
    <location>
        <begin position="114"/>
        <end position="128"/>
    </location>
</feature>
<feature type="region of interest" description="Disordered" evidence="1">
    <location>
        <begin position="1"/>
        <end position="76"/>
    </location>
</feature>
<name>A0A1B5L7L9_USTVR</name>
<reference evidence="3" key="1">
    <citation type="journal article" date="2016" name="Genome Announc.">
        <title>Genome sequence of Ustilaginoidea virens IPU010, a rice pathogenic fungus causing false smut.</title>
        <authorList>
            <person name="Kumagai T."/>
            <person name="Ishii T."/>
            <person name="Terai G."/>
            <person name="Umemura M."/>
            <person name="Machida M."/>
            <person name="Asai K."/>
        </authorList>
    </citation>
    <scope>NUCLEOTIDE SEQUENCE [LARGE SCALE GENOMIC DNA]</scope>
    <source>
        <strain evidence="3">IPU010</strain>
    </source>
</reference>
<organism evidence="2 3">
    <name type="scientific">Ustilaginoidea virens</name>
    <name type="common">Rice false smut fungus</name>
    <name type="synonym">Villosiclava virens</name>
    <dbReference type="NCBI Taxonomy" id="1159556"/>
    <lineage>
        <taxon>Eukaryota</taxon>
        <taxon>Fungi</taxon>
        <taxon>Dikarya</taxon>
        <taxon>Ascomycota</taxon>
        <taxon>Pezizomycotina</taxon>
        <taxon>Sordariomycetes</taxon>
        <taxon>Hypocreomycetidae</taxon>
        <taxon>Hypocreales</taxon>
        <taxon>Clavicipitaceae</taxon>
        <taxon>Ustilaginoidea</taxon>
    </lineage>
</organism>
<sequence length="143" mass="15197">MDVVCAEDMMMPRDQQSSTQTSQVAETSMPVDTHANVQTPYPVTVASHRSGRQTGGQRQLKPSGNPAAASDINCSGGCAAPKVTGRTRQQGGKSGNTAVFLSDYCPRCNRARKARDDDVAPSRVEEGKSTFGEDDGAVQCAFR</sequence>